<gene>
    <name evidence="13" type="ORF">CLV56_3091</name>
</gene>
<dbReference type="OrthoDB" id="5241540at2"/>
<feature type="transmembrane region" description="Helical" evidence="12">
    <location>
        <begin position="268"/>
        <end position="289"/>
    </location>
</feature>
<feature type="transmembrane region" description="Helical" evidence="12">
    <location>
        <begin position="242"/>
        <end position="262"/>
    </location>
</feature>
<keyword evidence="2" id="KW-1003">Cell membrane</keyword>
<dbReference type="GO" id="GO:0016491">
    <property type="term" value="F:oxidoreductase activity"/>
    <property type="evidence" value="ECO:0007669"/>
    <property type="project" value="UniProtKB-KW"/>
</dbReference>
<evidence type="ECO:0000256" key="11">
    <source>
        <dbReference type="ARBA" id="ARBA00023444"/>
    </source>
</evidence>
<accession>A0A2M9B6L7</accession>
<keyword evidence="7" id="KW-0408">Iron</keyword>
<evidence type="ECO:0000256" key="12">
    <source>
        <dbReference type="SAM" id="Phobius"/>
    </source>
</evidence>
<dbReference type="GO" id="GO:0046872">
    <property type="term" value="F:metal ion binding"/>
    <property type="evidence" value="ECO:0007669"/>
    <property type="project" value="UniProtKB-KW"/>
</dbReference>
<evidence type="ECO:0000313" key="13">
    <source>
        <dbReference type="EMBL" id="PJJ53601.1"/>
    </source>
</evidence>
<dbReference type="GO" id="GO:0016020">
    <property type="term" value="C:membrane"/>
    <property type="evidence" value="ECO:0007669"/>
    <property type="project" value="UniProtKB-SubCell"/>
</dbReference>
<dbReference type="Pfam" id="PF02628">
    <property type="entry name" value="COX15-CtaA"/>
    <property type="match status" value="1"/>
</dbReference>
<feature type="transmembrane region" description="Helical" evidence="12">
    <location>
        <begin position="127"/>
        <end position="147"/>
    </location>
</feature>
<evidence type="ECO:0000256" key="3">
    <source>
        <dbReference type="ARBA" id="ARBA00022692"/>
    </source>
</evidence>
<dbReference type="PANTHER" id="PTHR35457:SF1">
    <property type="entry name" value="HEME A SYNTHASE"/>
    <property type="match status" value="1"/>
</dbReference>
<dbReference type="GO" id="GO:0006784">
    <property type="term" value="P:heme A biosynthetic process"/>
    <property type="evidence" value="ECO:0007669"/>
    <property type="project" value="InterPro"/>
</dbReference>
<comment type="caution">
    <text evidence="13">The sequence shown here is derived from an EMBL/GenBank/DDBJ whole genome shotgun (WGS) entry which is preliminary data.</text>
</comment>
<protein>
    <submittedName>
        <fullName evidence="13">Cytochrome c oxidase assembly protein subunit 15</fullName>
    </submittedName>
</protein>
<evidence type="ECO:0000256" key="10">
    <source>
        <dbReference type="ARBA" id="ARBA00023157"/>
    </source>
</evidence>
<dbReference type="InterPro" id="IPR050450">
    <property type="entry name" value="COX15/CtaA_HemeA_synthase"/>
</dbReference>
<comment type="subcellular location">
    <subcellularLocation>
        <location evidence="1">Membrane</location>
        <topology evidence="1">Multi-pass membrane protein</topology>
    </subcellularLocation>
</comment>
<feature type="transmembrane region" description="Helical" evidence="12">
    <location>
        <begin position="168"/>
        <end position="191"/>
    </location>
</feature>
<evidence type="ECO:0000256" key="6">
    <source>
        <dbReference type="ARBA" id="ARBA00023002"/>
    </source>
</evidence>
<proteinExistence type="predicted"/>
<keyword evidence="8" id="KW-0350">Heme biosynthesis</keyword>
<reference evidence="13 14" key="1">
    <citation type="submission" date="2017-11" db="EMBL/GenBank/DDBJ databases">
        <title>Genomic Encyclopedia of Archaeal and Bacterial Type Strains, Phase II (KMG-II): From Individual Species to Whole Genera.</title>
        <authorList>
            <person name="Goeker M."/>
        </authorList>
    </citation>
    <scope>NUCLEOTIDE SEQUENCE [LARGE SCALE GENOMIC DNA]</scope>
    <source>
        <strain evidence="13 14">DSM 27763</strain>
    </source>
</reference>
<evidence type="ECO:0000256" key="9">
    <source>
        <dbReference type="ARBA" id="ARBA00023136"/>
    </source>
</evidence>
<comment type="pathway">
    <text evidence="11">Porphyrin-containing compound metabolism.</text>
</comment>
<dbReference type="PANTHER" id="PTHR35457">
    <property type="entry name" value="HEME A SYNTHASE"/>
    <property type="match status" value="1"/>
</dbReference>
<dbReference type="InterPro" id="IPR003780">
    <property type="entry name" value="COX15/CtaA_fam"/>
</dbReference>
<feature type="transmembrane region" description="Helical" evidence="12">
    <location>
        <begin position="211"/>
        <end position="230"/>
    </location>
</feature>
<keyword evidence="4" id="KW-0479">Metal-binding</keyword>
<keyword evidence="3 12" id="KW-0812">Transmembrane</keyword>
<keyword evidence="10" id="KW-1015">Disulfide bond</keyword>
<evidence type="ECO:0000256" key="1">
    <source>
        <dbReference type="ARBA" id="ARBA00004141"/>
    </source>
</evidence>
<evidence type="ECO:0000256" key="7">
    <source>
        <dbReference type="ARBA" id="ARBA00023004"/>
    </source>
</evidence>
<dbReference type="AlphaFoldDB" id="A0A2M9B6L7"/>
<name>A0A2M9B6L7_9ACTN</name>
<evidence type="ECO:0000256" key="8">
    <source>
        <dbReference type="ARBA" id="ARBA00023133"/>
    </source>
</evidence>
<feature type="transmembrane region" description="Helical" evidence="12">
    <location>
        <begin position="100"/>
        <end position="121"/>
    </location>
</feature>
<feature type="transmembrane region" description="Helical" evidence="12">
    <location>
        <begin position="12"/>
        <end position="34"/>
    </location>
</feature>
<evidence type="ECO:0000256" key="2">
    <source>
        <dbReference type="ARBA" id="ARBA00022475"/>
    </source>
</evidence>
<evidence type="ECO:0000256" key="5">
    <source>
        <dbReference type="ARBA" id="ARBA00022989"/>
    </source>
</evidence>
<evidence type="ECO:0000256" key="4">
    <source>
        <dbReference type="ARBA" id="ARBA00022723"/>
    </source>
</evidence>
<keyword evidence="9 12" id="KW-0472">Membrane</keyword>
<dbReference type="RefSeq" id="WP_100415229.1">
    <property type="nucleotide sequence ID" value="NZ_PGEZ01000002.1"/>
</dbReference>
<feature type="transmembrane region" description="Helical" evidence="12">
    <location>
        <begin position="72"/>
        <end position="88"/>
    </location>
</feature>
<evidence type="ECO:0000313" key="14">
    <source>
        <dbReference type="Proteomes" id="UP000230842"/>
    </source>
</evidence>
<keyword evidence="6" id="KW-0560">Oxidoreductase</keyword>
<keyword evidence="14" id="KW-1185">Reference proteome</keyword>
<organism evidence="13 14">
    <name type="scientific">Mumia flava</name>
    <dbReference type="NCBI Taxonomy" id="1348852"/>
    <lineage>
        <taxon>Bacteria</taxon>
        <taxon>Bacillati</taxon>
        <taxon>Actinomycetota</taxon>
        <taxon>Actinomycetes</taxon>
        <taxon>Propionibacteriales</taxon>
        <taxon>Nocardioidaceae</taxon>
        <taxon>Mumia</taxon>
    </lineage>
</organism>
<dbReference type="EMBL" id="PGEZ01000002">
    <property type="protein sequence ID" value="PJJ53601.1"/>
    <property type="molecule type" value="Genomic_DNA"/>
</dbReference>
<keyword evidence="5 12" id="KW-1133">Transmembrane helix</keyword>
<dbReference type="Proteomes" id="UP000230842">
    <property type="component" value="Unassembled WGS sequence"/>
</dbReference>
<sequence>MIGPFRDPTTRFVRVWAWTSLVANIGIIVTGGAVRLTGSGLGCPTWPKCTTESFVPHGELGWHGAIEFGNRLLTWVLVVVAIATWVAVKQWRPRRTRAFRLATIIAFGIPAQAVVGGITVLTDLNSWAVGIHLAISGVLVSLASALIRETYHPADAVPAPLAPAAVGLAWLTYAAMWVTVMIGTVVTGAGPHAGDPDTARNGLDPVAITQAHADAVFLTIGLSVGLLLLYRAIGAGPTAVTAATALVAVELAQGLIGFVQYATDLPEILVGMHLLGAGVLIATTTWATLAAHPRTIPAPASPGSAGGSAPAPVADA</sequence>